<keyword evidence="11 12" id="KW-1006">Bacterial flagellum protein export</keyword>
<evidence type="ECO:0000256" key="13">
    <source>
        <dbReference type="SAM" id="MobiDB-lite"/>
    </source>
</evidence>
<dbReference type="PANTHER" id="PTHR30531">
    <property type="entry name" value="FLAGELLAR BIOSYNTHETIC PROTEIN FLHB"/>
    <property type="match status" value="1"/>
</dbReference>
<keyword evidence="14" id="KW-0969">Cilium</keyword>
<dbReference type="PRINTS" id="PR00950">
    <property type="entry name" value="TYPE3IMSPROT"/>
</dbReference>
<evidence type="ECO:0000256" key="3">
    <source>
        <dbReference type="ARBA" id="ARBA00021622"/>
    </source>
</evidence>
<gene>
    <name evidence="12" type="primary">flhB</name>
    <name evidence="14" type="ORF">CBF35_04300</name>
</gene>
<keyword evidence="8 12" id="KW-0653">Protein transport</keyword>
<feature type="transmembrane region" description="Helical" evidence="12">
    <location>
        <begin position="182"/>
        <end position="212"/>
    </location>
</feature>
<comment type="function">
    <text evidence="12">Required for formation of the rod structure in the basal body of the flagellar apparatus. Together with FliI and FliH, may constitute the export apparatus of flagellin.</text>
</comment>
<keyword evidence="14" id="KW-0966">Cell projection</keyword>
<dbReference type="GO" id="GO:0009306">
    <property type="term" value="P:protein secretion"/>
    <property type="evidence" value="ECO:0007669"/>
    <property type="project" value="InterPro"/>
</dbReference>
<dbReference type="InterPro" id="IPR006135">
    <property type="entry name" value="T3SS_substrate_exporter"/>
</dbReference>
<evidence type="ECO:0000256" key="12">
    <source>
        <dbReference type="RuleBase" id="RU364091"/>
    </source>
</evidence>
<organism evidence="14 15">
    <name type="scientific">Vagococcus salmoninarum</name>
    <dbReference type="NCBI Taxonomy" id="2739"/>
    <lineage>
        <taxon>Bacteria</taxon>
        <taxon>Bacillati</taxon>
        <taxon>Bacillota</taxon>
        <taxon>Bacilli</taxon>
        <taxon>Lactobacillales</taxon>
        <taxon>Enterococcaceae</taxon>
        <taxon>Vagococcus</taxon>
    </lineage>
</organism>
<dbReference type="GO" id="GO:0005886">
    <property type="term" value="C:plasma membrane"/>
    <property type="evidence" value="ECO:0007669"/>
    <property type="project" value="UniProtKB-SubCell"/>
</dbReference>
<comment type="similarity">
    <text evidence="2 12">Belongs to the type III secretion exporter family.</text>
</comment>
<evidence type="ECO:0000256" key="9">
    <source>
        <dbReference type="ARBA" id="ARBA00022989"/>
    </source>
</evidence>
<evidence type="ECO:0000313" key="15">
    <source>
        <dbReference type="Proteomes" id="UP000287239"/>
    </source>
</evidence>
<comment type="caution">
    <text evidence="12">Lacks conserved residue(s) required for the propagation of feature annotation.</text>
</comment>
<protein>
    <recommendedName>
        <fullName evidence="3 12">Flagellar biosynthetic protein FlhB</fullName>
    </recommendedName>
</protein>
<evidence type="ECO:0000256" key="4">
    <source>
        <dbReference type="ARBA" id="ARBA00022448"/>
    </source>
</evidence>
<keyword evidence="5 12" id="KW-1003">Cell membrane</keyword>
<dbReference type="Gene3D" id="6.10.250.2080">
    <property type="match status" value="1"/>
</dbReference>
<dbReference type="AlphaFoldDB" id="A0A429ZT50"/>
<evidence type="ECO:0000256" key="2">
    <source>
        <dbReference type="ARBA" id="ARBA00010690"/>
    </source>
</evidence>
<evidence type="ECO:0000256" key="5">
    <source>
        <dbReference type="ARBA" id="ARBA00022475"/>
    </source>
</evidence>
<dbReference type="InterPro" id="IPR029025">
    <property type="entry name" value="T3SS_substrate_exporter_C"/>
</dbReference>
<dbReference type="Proteomes" id="UP000287239">
    <property type="component" value="Unassembled WGS sequence"/>
</dbReference>
<keyword evidence="4 12" id="KW-0813">Transport</keyword>
<evidence type="ECO:0000256" key="6">
    <source>
        <dbReference type="ARBA" id="ARBA00022692"/>
    </source>
</evidence>
<dbReference type="PANTHER" id="PTHR30531:SF12">
    <property type="entry name" value="FLAGELLAR BIOSYNTHETIC PROTEIN FLHB"/>
    <property type="match status" value="1"/>
</dbReference>
<keyword evidence="9 12" id="KW-1133">Transmembrane helix</keyword>
<sequence length="358" mass="40309">MKSLADKDGKTEKPSPKRLRESRQKGELTKSPELSSAITFAIFSIVVVPMWEYVTRQCFSLLQAHFSKGFEVKALANNLNAIGLQSILKLGIIVLPFVSLGFLASWLVNLGQVGFLFTTKPLKPDFKRLNPISGFKNIFSSKAIFSLVKNLCKLAVIFYLSLQEIKKVLTELLTLGEVGVEHLLNFLLLFIKTLSLKIALVLVVLGVIDYLYQRFMFRKNLRMSKQDVKDECKEQEGDPHVKAQRRGMYQQMVGGMMNQVKEATVIITNPTHLAIAIRYETERDSAPIIIAKGADYLAQKIRAEGKEHQVPIIENKPVARALYKDTLVGQAIPQDLYEAVAEVLAVVYQMEEANKHKI</sequence>
<evidence type="ECO:0000256" key="1">
    <source>
        <dbReference type="ARBA" id="ARBA00004651"/>
    </source>
</evidence>
<dbReference type="SUPFAM" id="SSF160544">
    <property type="entry name" value="EscU C-terminal domain-like"/>
    <property type="match status" value="1"/>
</dbReference>
<comment type="caution">
    <text evidence="14">The sequence shown here is derived from an EMBL/GenBank/DDBJ whole genome shotgun (WGS) entry which is preliminary data.</text>
</comment>
<name>A0A429ZT50_9ENTE</name>
<evidence type="ECO:0000256" key="11">
    <source>
        <dbReference type="ARBA" id="ARBA00023225"/>
    </source>
</evidence>
<keyword evidence="15" id="KW-1185">Reference proteome</keyword>
<proteinExistence type="inferred from homology"/>
<comment type="subcellular location">
    <subcellularLocation>
        <location evidence="1">Cell membrane</location>
        <topology evidence="1">Multi-pass membrane protein</topology>
    </subcellularLocation>
</comment>
<evidence type="ECO:0000256" key="7">
    <source>
        <dbReference type="ARBA" id="ARBA00022795"/>
    </source>
</evidence>
<keyword evidence="14" id="KW-0282">Flagellum</keyword>
<reference evidence="14 15" key="1">
    <citation type="submission" date="2017-05" db="EMBL/GenBank/DDBJ databases">
        <title>Vagococcus spp. assemblies.</title>
        <authorList>
            <person name="Gulvik C.A."/>
        </authorList>
    </citation>
    <scope>NUCLEOTIDE SEQUENCE [LARGE SCALE GENOMIC DNA]</scope>
    <source>
        <strain evidence="14 15">NCFB 2777</strain>
    </source>
</reference>
<keyword evidence="10 12" id="KW-0472">Membrane</keyword>
<dbReference type="Gene3D" id="3.40.1690.10">
    <property type="entry name" value="secretion proteins EscU"/>
    <property type="match status" value="1"/>
</dbReference>
<feature type="transmembrane region" description="Helical" evidence="12">
    <location>
        <begin position="75"/>
        <end position="97"/>
    </location>
</feature>
<evidence type="ECO:0000256" key="8">
    <source>
        <dbReference type="ARBA" id="ARBA00022927"/>
    </source>
</evidence>
<dbReference type="InterPro" id="IPR006136">
    <property type="entry name" value="FlhB"/>
</dbReference>
<accession>A0A429ZT50</accession>
<dbReference type="GO" id="GO:0044780">
    <property type="term" value="P:bacterial-type flagellum assembly"/>
    <property type="evidence" value="ECO:0007669"/>
    <property type="project" value="InterPro"/>
</dbReference>
<evidence type="ECO:0000313" key="14">
    <source>
        <dbReference type="EMBL" id="RST96800.1"/>
    </source>
</evidence>
<feature type="region of interest" description="Disordered" evidence="13">
    <location>
        <begin position="1"/>
        <end position="30"/>
    </location>
</feature>
<evidence type="ECO:0000256" key="10">
    <source>
        <dbReference type="ARBA" id="ARBA00023136"/>
    </source>
</evidence>
<keyword evidence="7 12" id="KW-1005">Bacterial flagellum biogenesis</keyword>
<dbReference type="OrthoDB" id="9807950at2"/>
<keyword evidence="6 12" id="KW-0812">Transmembrane</keyword>
<dbReference type="NCBIfam" id="TIGR00328">
    <property type="entry name" value="flhB"/>
    <property type="match status" value="1"/>
</dbReference>
<dbReference type="EMBL" id="NGJU01000005">
    <property type="protein sequence ID" value="RST96800.1"/>
    <property type="molecule type" value="Genomic_DNA"/>
</dbReference>
<dbReference type="Pfam" id="PF01312">
    <property type="entry name" value="Bac_export_2"/>
    <property type="match status" value="1"/>
</dbReference>